<keyword evidence="2" id="KW-0472">Membrane</keyword>
<organism evidence="5 6">
    <name type="scientific">Cutaneotrichosporon spelunceum</name>
    <dbReference type="NCBI Taxonomy" id="1672016"/>
    <lineage>
        <taxon>Eukaryota</taxon>
        <taxon>Fungi</taxon>
        <taxon>Dikarya</taxon>
        <taxon>Basidiomycota</taxon>
        <taxon>Agaricomycotina</taxon>
        <taxon>Tremellomycetes</taxon>
        <taxon>Trichosporonales</taxon>
        <taxon>Trichosporonaceae</taxon>
        <taxon>Cutaneotrichosporon</taxon>
    </lineage>
</organism>
<feature type="transmembrane region" description="Helical" evidence="2">
    <location>
        <begin position="299"/>
        <end position="316"/>
    </location>
</feature>
<comment type="caution">
    <text evidence="5">The sequence shown here is derived from an EMBL/GenBank/DDBJ whole genome shotgun (WGS) entry which is preliminary data.</text>
</comment>
<dbReference type="PANTHER" id="PTHR35859">
    <property type="entry name" value="NONSELECTIVE CATION CHANNEL PROTEIN"/>
    <property type="match status" value="1"/>
</dbReference>
<feature type="transmembrane region" description="Helical" evidence="2">
    <location>
        <begin position="400"/>
        <end position="423"/>
    </location>
</feature>
<dbReference type="EMBL" id="BTCM01000006">
    <property type="protein sequence ID" value="GMK58888.1"/>
    <property type="molecule type" value="Genomic_DNA"/>
</dbReference>
<dbReference type="Pfam" id="PF23317">
    <property type="entry name" value="YVC1_C"/>
    <property type="match status" value="1"/>
</dbReference>
<feature type="domain" description="Calcium channel YVC1-like C-terminal transmembrane" evidence="4">
    <location>
        <begin position="281"/>
        <end position="572"/>
    </location>
</feature>
<protein>
    <recommendedName>
        <fullName evidence="7">Receptor-activated Ca2+-permeable cation channel</fullName>
    </recommendedName>
</protein>
<dbReference type="InterPro" id="IPR052971">
    <property type="entry name" value="TRP_calcium_channel"/>
</dbReference>
<accession>A0AAD3TXU3</accession>
<evidence type="ECO:0000256" key="1">
    <source>
        <dbReference type="SAM" id="MobiDB-lite"/>
    </source>
</evidence>
<dbReference type="PANTHER" id="PTHR35859:SF6">
    <property type="entry name" value="ION TRANSPORT DOMAIN-CONTAINING PROTEIN"/>
    <property type="match status" value="1"/>
</dbReference>
<feature type="domain" description="YVC1 N-terminal linker helical" evidence="3">
    <location>
        <begin position="23"/>
        <end position="210"/>
    </location>
</feature>
<keyword evidence="6" id="KW-1185">Reference proteome</keyword>
<feature type="transmembrane region" description="Helical" evidence="2">
    <location>
        <begin position="546"/>
        <end position="565"/>
    </location>
</feature>
<keyword evidence="2" id="KW-0812">Transmembrane</keyword>
<name>A0AAD3TXU3_9TREE</name>
<reference evidence="5" key="1">
    <citation type="journal article" date="2023" name="BMC Genomics">
        <title>Chromosome-level genome assemblies of Cutaneotrichosporon spp. (Trichosporonales, Basidiomycota) reveal imbalanced evolution between nucleotide sequences and chromosome synteny.</title>
        <authorList>
            <person name="Kobayashi Y."/>
            <person name="Kayamori A."/>
            <person name="Aoki K."/>
            <person name="Shiwa Y."/>
            <person name="Matsutani M."/>
            <person name="Fujita N."/>
            <person name="Sugita T."/>
            <person name="Iwasaki W."/>
            <person name="Tanaka N."/>
            <person name="Takashima M."/>
        </authorList>
    </citation>
    <scope>NUCLEOTIDE SEQUENCE</scope>
    <source>
        <strain evidence="5">HIS016</strain>
    </source>
</reference>
<evidence type="ECO:0000313" key="5">
    <source>
        <dbReference type="EMBL" id="GMK58888.1"/>
    </source>
</evidence>
<dbReference type="Pfam" id="PF23190">
    <property type="entry name" value="LHD_TRPY1"/>
    <property type="match status" value="1"/>
</dbReference>
<feature type="compositionally biased region" description="Basic and acidic residues" evidence="1">
    <location>
        <begin position="625"/>
        <end position="643"/>
    </location>
</feature>
<dbReference type="InterPro" id="IPR056336">
    <property type="entry name" value="YVC1_C"/>
</dbReference>
<reference evidence="5" key="2">
    <citation type="submission" date="2023-06" db="EMBL/GenBank/DDBJ databases">
        <authorList>
            <person name="Kobayashi Y."/>
            <person name="Kayamori A."/>
            <person name="Aoki K."/>
            <person name="Shiwa Y."/>
            <person name="Fujita N."/>
            <person name="Sugita T."/>
            <person name="Iwasaki W."/>
            <person name="Tanaka N."/>
            <person name="Takashima M."/>
        </authorList>
    </citation>
    <scope>NUCLEOTIDE SEQUENCE</scope>
    <source>
        <strain evidence="5">HIS016</strain>
    </source>
</reference>
<feature type="transmembrane region" description="Helical" evidence="2">
    <location>
        <begin position="275"/>
        <end position="293"/>
    </location>
</feature>
<feature type="region of interest" description="Disordered" evidence="1">
    <location>
        <begin position="616"/>
        <end position="651"/>
    </location>
</feature>
<dbReference type="InterPro" id="IPR056337">
    <property type="entry name" value="LHD_YVC1"/>
</dbReference>
<feature type="transmembrane region" description="Helical" evidence="2">
    <location>
        <begin position="368"/>
        <end position="388"/>
    </location>
</feature>
<evidence type="ECO:0000313" key="6">
    <source>
        <dbReference type="Proteomes" id="UP001222932"/>
    </source>
</evidence>
<evidence type="ECO:0008006" key="7">
    <source>
        <dbReference type="Google" id="ProtNLM"/>
    </source>
</evidence>
<feature type="transmembrane region" description="Helical" evidence="2">
    <location>
        <begin position="516"/>
        <end position="534"/>
    </location>
</feature>
<keyword evidence="2" id="KW-1133">Transmembrane helix</keyword>
<gene>
    <name evidence="5" type="ORF">CspeluHIS016_0603300</name>
</gene>
<feature type="region of interest" description="Disordered" evidence="1">
    <location>
        <begin position="699"/>
        <end position="728"/>
    </location>
</feature>
<evidence type="ECO:0000256" key="2">
    <source>
        <dbReference type="SAM" id="Phobius"/>
    </source>
</evidence>
<feature type="transmembrane region" description="Helical" evidence="2">
    <location>
        <begin position="328"/>
        <end position="352"/>
    </location>
</feature>
<feature type="transmembrane region" description="Helical" evidence="2">
    <location>
        <begin position="460"/>
        <end position="477"/>
    </location>
</feature>
<evidence type="ECO:0000259" key="3">
    <source>
        <dbReference type="Pfam" id="PF23190"/>
    </source>
</evidence>
<proteinExistence type="predicted"/>
<dbReference type="Proteomes" id="UP001222932">
    <property type="component" value="Unassembled WGS sequence"/>
</dbReference>
<evidence type="ECO:0000259" key="4">
    <source>
        <dbReference type="Pfam" id="PF23317"/>
    </source>
</evidence>
<dbReference type="AlphaFoldDB" id="A0AAD3TXU3"/>
<sequence>MTDDDAAFPPLSPTIAASSPTGVYELIHALHAEILEAIDTALDWDELKSPTVNYTVVRPIVARFAPTDDGSGSPRSSLGAVLYACMANRIEFSELADNDLSYQPLQQSRAEFCELLAIKLLRTFPNPNDEEGLASQLVRQWCALDGAPEDVWRRVDDREEAAESKSSALDVAIVASAKRFIAQPVLQHILQEIGNGNLTYTPQQSVAVIRDTYVAPRQSHIRLPTDSDDAPDSSMSIAHAEAEAHGHDVEVYRHNPYQTGWLDVGRLRVPRWRHAIEFVTFFVLLILFCITLTNRNLGHITGLEIFYIIFSFGFMLDEFAAMRESGMLVYFTNVWNAFDLSYVAIFLTYFFMRMDALYHHDKVQSDRAFDILACGACFLFPRLIFYFLKNNAVILSLQGMIVTMVGFMCMISIAFIGIGFTLWRLGTPLWTVNKVVRLMFKIWFSKGFSHDDAVSINAELGPIVLTMFAFLCSNMLFSMMVSMMTSKYANVQKNAQPEYLFQRAVLTLEALRADSLFCYIVPFNIPAAFILAPLSYVVKPQKMHDINMFCIRLTTFPVLLAISAYERHTYRSMRRAIRLSERGVHQKVVKSSFIGTIMGGESTVIRAAFDLAPAVKMGPPGTPTKDLERGPDLKPEAPERPEAPTRGASKLARLFSLAPSRTRSDSVTSDNGEPVVILGAEWKSMRDTQARLENMLTTFMSASGIDPPPAKDKSPSKKGSMNVKDESK</sequence>